<evidence type="ECO:0000313" key="3">
    <source>
        <dbReference type="Ensembl" id="ENSCSAVP00000018964.1"/>
    </source>
</evidence>
<protein>
    <recommendedName>
        <fullName evidence="5">Voltage-dependent calcium channel alpha-2/delta subunit conserved region domain-containing protein</fullName>
    </recommendedName>
</protein>
<dbReference type="Proteomes" id="UP000007875">
    <property type="component" value="Unassembled WGS sequence"/>
</dbReference>
<keyword evidence="2" id="KW-0812">Transmembrane</keyword>
<dbReference type="InParanoid" id="H2ZMZ8"/>
<sequence length="328" mass="36787">MDEYRDKNFVFIPSNVLAAISPPYADASTGDVIITISTAIVEPLPYNSATDQLPHILGVMGADVTFSYFESLILAAVPECSDATRYCVVIDTSGYVIFDAALSMKEENAMKLALNSNYHIIHSHPQIANYLINENILLRQECADVTTNSFRESYIMNRSRALHADDLPFSISHLSGTNIIIMSIPVDLQQNDDFPIDCVSHLSSNEPCVLPKHGCESPCMEKKRAQFFYDACLNRYQYTWSNDPPPCIPLKYRSNSDKPIKASSDSCDIKPRPADKPSANAADTPIIKEEPFFERNDTFKYIVLFGCVIAFILCLFLAFKQKRRVLVN</sequence>
<dbReference type="HOGENOM" id="CLU_847189_0_0_1"/>
<name>H2ZMZ8_CIOSA</name>
<reference evidence="4" key="1">
    <citation type="submission" date="2003-08" db="EMBL/GenBank/DDBJ databases">
        <authorList>
            <person name="Birren B."/>
            <person name="Nusbaum C."/>
            <person name="Abebe A."/>
            <person name="Abouelleil A."/>
            <person name="Adekoya E."/>
            <person name="Ait-zahra M."/>
            <person name="Allen N."/>
            <person name="Allen T."/>
            <person name="An P."/>
            <person name="Anderson M."/>
            <person name="Anderson S."/>
            <person name="Arachchi H."/>
            <person name="Armbruster J."/>
            <person name="Bachantsang P."/>
            <person name="Baldwin J."/>
            <person name="Barry A."/>
            <person name="Bayul T."/>
            <person name="Blitshsteyn B."/>
            <person name="Bloom T."/>
            <person name="Blye J."/>
            <person name="Boguslavskiy L."/>
            <person name="Borowsky M."/>
            <person name="Boukhgalter B."/>
            <person name="Brunache A."/>
            <person name="Butler J."/>
            <person name="Calixte N."/>
            <person name="Calvo S."/>
            <person name="Camarata J."/>
            <person name="Campo K."/>
            <person name="Chang J."/>
            <person name="Cheshatsang Y."/>
            <person name="Citroen M."/>
            <person name="Collymore A."/>
            <person name="Considine T."/>
            <person name="Cook A."/>
            <person name="Cooke P."/>
            <person name="Corum B."/>
            <person name="Cuomo C."/>
            <person name="David R."/>
            <person name="Dawoe T."/>
            <person name="Degray S."/>
            <person name="Dodge S."/>
            <person name="Dooley K."/>
            <person name="Dorje P."/>
            <person name="Dorjee K."/>
            <person name="Dorris L."/>
            <person name="Duffey N."/>
            <person name="Dupes A."/>
            <person name="Elkins T."/>
            <person name="Engels R."/>
            <person name="Erickson J."/>
            <person name="Farina A."/>
            <person name="Faro S."/>
            <person name="Ferreira P."/>
            <person name="Fischer H."/>
            <person name="Fitzgerald M."/>
            <person name="Foley K."/>
            <person name="Gage D."/>
            <person name="Galagan J."/>
            <person name="Gearin G."/>
            <person name="Gnerre S."/>
            <person name="Gnirke A."/>
            <person name="Goyette A."/>
            <person name="Graham J."/>
            <person name="Grandbois E."/>
            <person name="Gyaltsen K."/>
            <person name="Hafez N."/>
            <person name="Hagopian D."/>
            <person name="Hagos B."/>
            <person name="Hall J."/>
            <person name="Hatcher B."/>
            <person name="Heller A."/>
            <person name="Higgins H."/>
            <person name="Honan T."/>
            <person name="Horn A."/>
            <person name="Houde N."/>
            <person name="Hughes L."/>
            <person name="Hulme W."/>
            <person name="Husby E."/>
            <person name="Iliev I."/>
            <person name="Jaffe D."/>
            <person name="Jones C."/>
            <person name="Kamal M."/>
            <person name="Kamat A."/>
            <person name="Kamvysselis M."/>
            <person name="Karlsson E."/>
            <person name="Kells C."/>
            <person name="Kieu A."/>
            <person name="Kisner P."/>
            <person name="Kodira C."/>
            <person name="Kulbokas E."/>
            <person name="Labutti K."/>
            <person name="Lama D."/>
            <person name="Landers T."/>
            <person name="Leger J."/>
            <person name="Levine S."/>
            <person name="Lewis D."/>
            <person name="Lewis T."/>
            <person name="Lindblad-toh K."/>
            <person name="Liu X."/>
            <person name="Lokyitsang T."/>
            <person name="Lokyitsang Y."/>
            <person name="Lucien O."/>
            <person name="Lui A."/>
            <person name="Ma L.J."/>
            <person name="Mabbitt R."/>
            <person name="Macdonald J."/>
            <person name="Maclean C."/>
            <person name="Major J."/>
            <person name="Manning J."/>
            <person name="Marabella R."/>
            <person name="Maru K."/>
            <person name="Matthews C."/>
            <person name="Mauceli E."/>
            <person name="Mccarthy M."/>
            <person name="Mcdonough S."/>
            <person name="Mcghee T."/>
            <person name="Meldrim J."/>
            <person name="Meneus L."/>
            <person name="Mesirov J."/>
            <person name="Mihalev A."/>
            <person name="Mihova T."/>
            <person name="Mikkelsen T."/>
            <person name="Mlenga V."/>
            <person name="Moru K."/>
            <person name="Mozes J."/>
            <person name="Mulrain L."/>
            <person name="Munson G."/>
            <person name="Naylor J."/>
            <person name="Newes C."/>
            <person name="Nguyen C."/>
            <person name="Nguyen N."/>
            <person name="Nguyen T."/>
            <person name="Nicol R."/>
            <person name="Nielsen C."/>
            <person name="Nizzari M."/>
            <person name="Norbu C."/>
            <person name="Norbu N."/>
            <person name="O'donnell P."/>
            <person name="Okoawo O."/>
            <person name="O'leary S."/>
            <person name="Omotosho B."/>
            <person name="O'neill K."/>
            <person name="Osman S."/>
            <person name="Parker S."/>
            <person name="Perrin D."/>
            <person name="Phunkhang P."/>
            <person name="Piqani B."/>
            <person name="Purcell S."/>
            <person name="Rachupka T."/>
            <person name="Ramasamy U."/>
            <person name="Rameau R."/>
            <person name="Ray V."/>
            <person name="Raymond C."/>
            <person name="Retta R."/>
            <person name="Richardson S."/>
            <person name="Rise C."/>
            <person name="Rodriguez J."/>
            <person name="Rogers J."/>
            <person name="Rogov P."/>
            <person name="Rutman M."/>
            <person name="Schupbach R."/>
            <person name="Seaman C."/>
            <person name="Settipalli S."/>
            <person name="Sharpe T."/>
            <person name="Sheridan J."/>
            <person name="Sherpa N."/>
            <person name="Shi J."/>
            <person name="Smirnov S."/>
            <person name="Smith C."/>
            <person name="Sougnez C."/>
            <person name="Spencer B."/>
            <person name="Stalker J."/>
            <person name="Stange-thomann N."/>
            <person name="Stavropoulos S."/>
            <person name="Stetson K."/>
            <person name="Stone C."/>
            <person name="Stone S."/>
            <person name="Stubbs M."/>
            <person name="Talamas J."/>
            <person name="Tchuinga P."/>
            <person name="Tenzing P."/>
            <person name="Tesfaye S."/>
            <person name="Theodore J."/>
            <person name="Thoulutsang Y."/>
            <person name="Topham K."/>
            <person name="Towey S."/>
            <person name="Tsamla T."/>
            <person name="Tsomo N."/>
            <person name="Vallee D."/>
            <person name="Vassiliev H."/>
            <person name="Venkataraman V."/>
            <person name="Vinson J."/>
            <person name="Vo A."/>
            <person name="Wade C."/>
            <person name="Wang S."/>
            <person name="Wangchuk T."/>
            <person name="Wangdi T."/>
            <person name="Whittaker C."/>
            <person name="Wilkinson J."/>
            <person name="Wu Y."/>
            <person name="Wyman D."/>
            <person name="Yadav S."/>
            <person name="Yang S."/>
            <person name="Yang X."/>
            <person name="Yeager S."/>
            <person name="Yee E."/>
            <person name="Young G."/>
            <person name="Zainoun J."/>
            <person name="Zembeck L."/>
            <person name="Zimmer A."/>
            <person name="Zody M."/>
            <person name="Lander E."/>
        </authorList>
    </citation>
    <scope>NUCLEOTIDE SEQUENCE [LARGE SCALE GENOMIC DNA]</scope>
</reference>
<dbReference type="STRING" id="51511.ENSCSAVP00000018964"/>
<proteinExistence type="predicted"/>
<evidence type="ECO:0008006" key="5">
    <source>
        <dbReference type="Google" id="ProtNLM"/>
    </source>
</evidence>
<evidence type="ECO:0000256" key="2">
    <source>
        <dbReference type="SAM" id="Phobius"/>
    </source>
</evidence>
<keyword evidence="2" id="KW-0472">Membrane</keyword>
<evidence type="ECO:0000313" key="4">
    <source>
        <dbReference type="Proteomes" id="UP000007875"/>
    </source>
</evidence>
<evidence type="ECO:0000256" key="1">
    <source>
        <dbReference type="SAM" id="MobiDB-lite"/>
    </source>
</evidence>
<keyword evidence="4" id="KW-1185">Reference proteome</keyword>
<feature type="region of interest" description="Disordered" evidence="1">
    <location>
        <begin position="257"/>
        <end position="281"/>
    </location>
</feature>
<organism evidence="3 4">
    <name type="scientific">Ciona savignyi</name>
    <name type="common">Pacific transparent sea squirt</name>
    <dbReference type="NCBI Taxonomy" id="51511"/>
    <lineage>
        <taxon>Eukaryota</taxon>
        <taxon>Metazoa</taxon>
        <taxon>Chordata</taxon>
        <taxon>Tunicata</taxon>
        <taxon>Ascidiacea</taxon>
        <taxon>Phlebobranchia</taxon>
        <taxon>Cionidae</taxon>
        <taxon>Ciona</taxon>
    </lineage>
</organism>
<dbReference type="CDD" id="cd18773">
    <property type="entry name" value="PDC1_HK_sensor"/>
    <property type="match status" value="1"/>
</dbReference>
<keyword evidence="2" id="KW-1133">Transmembrane helix</keyword>
<accession>H2ZMZ8</accession>
<dbReference type="AlphaFoldDB" id="H2ZMZ8"/>
<reference evidence="3" key="3">
    <citation type="submission" date="2025-09" db="UniProtKB">
        <authorList>
            <consortium name="Ensembl"/>
        </authorList>
    </citation>
    <scope>IDENTIFICATION</scope>
</reference>
<feature type="transmembrane region" description="Helical" evidence="2">
    <location>
        <begin position="301"/>
        <end position="319"/>
    </location>
</feature>
<dbReference type="Ensembl" id="ENSCSAVT00000019171.1">
    <property type="protein sequence ID" value="ENSCSAVP00000018964.1"/>
    <property type="gene ID" value="ENSCSAVG00000011139.1"/>
</dbReference>
<reference evidence="3" key="2">
    <citation type="submission" date="2025-08" db="UniProtKB">
        <authorList>
            <consortium name="Ensembl"/>
        </authorList>
    </citation>
    <scope>IDENTIFICATION</scope>
</reference>